<reference evidence="2" key="1">
    <citation type="submission" date="2020-04" db="EMBL/GenBank/DDBJ databases">
        <authorList>
            <person name="Zhang T."/>
        </authorList>
    </citation>
    <scope>NUCLEOTIDE SEQUENCE</scope>
    <source>
        <strain evidence="2">HKST-UBA09</strain>
    </source>
</reference>
<proteinExistence type="predicted"/>
<dbReference type="EMBL" id="JAGQLF010000008">
    <property type="protein sequence ID" value="MCA9386612.1"/>
    <property type="molecule type" value="Genomic_DNA"/>
</dbReference>
<evidence type="ECO:0000313" key="3">
    <source>
        <dbReference type="Proteomes" id="UP000714915"/>
    </source>
</evidence>
<accession>A0A955L9I0</accession>
<keyword evidence="1" id="KW-0812">Transmembrane</keyword>
<evidence type="ECO:0000313" key="2">
    <source>
        <dbReference type="EMBL" id="MCA9386612.1"/>
    </source>
</evidence>
<reference evidence="2" key="2">
    <citation type="journal article" date="2021" name="Microbiome">
        <title>Successional dynamics and alternative stable states in a saline activated sludge microbial community over 9 years.</title>
        <authorList>
            <person name="Wang Y."/>
            <person name="Ye J."/>
            <person name="Ju F."/>
            <person name="Liu L."/>
            <person name="Boyd J.A."/>
            <person name="Deng Y."/>
            <person name="Parks D.H."/>
            <person name="Jiang X."/>
            <person name="Yin X."/>
            <person name="Woodcroft B.J."/>
            <person name="Tyson G.W."/>
            <person name="Hugenholtz P."/>
            <person name="Polz M.F."/>
            <person name="Zhang T."/>
        </authorList>
    </citation>
    <scope>NUCLEOTIDE SEQUENCE</scope>
    <source>
        <strain evidence="2">HKST-UBA09</strain>
    </source>
</reference>
<organism evidence="2 3">
    <name type="scientific">Candidatus Dojkabacteria bacterium</name>
    <dbReference type="NCBI Taxonomy" id="2099670"/>
    <lineage>
        <taxon>Bacteria</taxon>
        <taxon>Candidatus Dojkabacteria</taxon>
    </lineage>
</organism>
<protein>
    <submittedName>
        <fullName evidence="2">Uncharacterized protein</fullName>
    </submittedName>
</protein>
<evidence type="ECO:0000256" key="1">
    <source>
        <dbReference type="SAM" id="Phobius"/>
    </source>
</evidence>
<sequence length="82" mass="9437">MDQESRELHTRLAKKAYTLVILFALAFGLPAVIAGLLGKYFDEQYGVNGLRTLSFLGVSYIVGWFVVVLIYKYYKKKIRKDE</sequence>
<comment type="caution">
    <text evidence="2">The sequence shown here is derived from an EMBL/GenBank/DDBJ whole genome shotgun (WGS) entry which is preliminary data.</text>
</comment>
<keyword evidence="1" id="KW-1133">Transmembrane helix</keyword>
<keyword evidence="1" id="KW-0472">Membrane</keyword>
<feature type="transmembrane region" description="Helical" evidence="1">
    <location>
        <begin position="53"/>
        <end position="74"/>
    </location>
</feature>
<dbReference type="AlphaFoldDB" id="A0A955L9I0"/>
<feature type="transmembrane region" description="Helical" evidence="1">
    <location>
        <begin position="16"/>
        <end position="41"/>
    </location>
</feature>
<name>A0A955L9I0_9BACT</name>
<dbReference type="Proteomes" id="UP000714915">
    <property type="component" value="Unassembled WGS sequence"/>
</dbReference>
<gene>
    <name evidence="2" type="ORF">KC669_01115</name>
</gene>